<name>A0A420ALI4_SPHD1</name>
<dbReference type="OrthoDB" id="700613at2"/>
<dbReference type="AlphaFoldDB" id="A0A420ALI4"/>
<keyword evidence="2" id="KW-1185">Reference proteome</keyword>
<comment type="caution">
    <text evidence="1">The sequence shown here is derived from an EMBL/GenBank/DDBJ whole genome shotgun (WGS) entry which is preliminary data.</text>
</comment>
<accession>A0A420ALI4</accession>
<organism evidence="1 2">
    <name type="scientific">Sphingobacterium detergens</name>
    <dbReference type="NCBI Taxonomy" id="1145106"/>
    <lineage>
        <taxon>Bacteria</taxon>
        <taxon>Pseudomonadati</taxon>
        <taxon>Bacteroidota</taxon>
        <taxon>Sphingobacteriia</taxon>
        <taxon>Sphingobacteriales</taxon>
        <taxon>Sphingobacteriaceae</taxon>
        <taxon>Sphingobacterium</taxon>
    </lineage>
</organism>
<sequence length="267" mass="29470">MRYYLAVLVILICNTLIHGQGISISPSRIFFTGEAGQTVSQTITFNNTTTSTLSFVANLKDWDRDSLGSKRYYATGNNAVSNASWLTLSENTVQLAPGETKVVNLSMTIPDHPTTKQQRHSMLFFTQVKEQKAAQANGLHMNVLIEVGIQVYHTPTGLKAGDLEFLAFEDKGAVTVQEGKTIHRMEVKVKNTGQINKDAYVRFELTNIETGEETPVDAVAIAMLPDSEQWVRVDLPGKLAPGRYLAVAILDAGSQYDLKIAEKEITY</sequence>
<dbReference type="Proteomes" id="UP000286246">
    <property type="component" value="Unassembled WGS sequence"/>
</dbReference>
<evidence type="ECO:0000313" key="1">
    <source>
        <dbReference type="EMBL" id="RKE45316.1"/>
    </source>
</evidence>
<dbReference type="RefSeq" id="WP_120261069.1">
    <property type="nucleotide sequence ID" value="NZ_RAPY01000005.1"/>
</dbReference>
<gene>
    <name evidence="1" type="ORF">DFQ12_4388</name>
</gene>
<dbReference type="EMBL" id="RAPY01000005">
    <property type="protein sequence ID" value="RKE45316.1"/>
    <property type="molecule type" value="Genomic_DNA"/>
</dbReference>
<reference evidence="1 2" key="1">
    <citation type="submission" date="2018-09" db="EMBL/GenBank/DDBJ databases">
        <title>Genomic Encyclopedia of Type Strains, Phase III (KMG-III): the genomes of soil and plant-associated and newly described type strains.</title>
        <authorList>
            <person name="Whitman W."/>
        </authorList>
    </citation>
    <scope>NUCLEOTIDE SEQUENCE [LARGE SCALE GENOMIC DNA]</scope>
    <source>
        <strain evidence="1 2">CECT 7938</strain>
    </source>
</reference>
<protein>
    <recommendedName>
        <fullName evidence="3">Fn3 domain-containing protein</fullName>
    </recommendedName>
</protein>
<dbReference type="Gene3D" id="2.60.40.10">
    <property type="entry name" value="Immunoglobulins"/>
    <property type="match status" value="1"/>
</dbReference>
<evidence type="ECO:0000313" key="2">
    <source>
        <dbReference type="Proteomes" id="UP000286246"/>
    </source>
</evidence>
<dbReference type="InterPro" id="IPR013783">
    <property type="entry name" value="Ig-like_fold"/>
</dbReference>
<evidence type="ECO:0008006" key="3">
    <source>
        <dbReference type="Google" id="ProtNLM"/>
    </source>
</evidence>
<proteinExistence type="predicted"/>